<dbReference type="PANTHER" id="PTHR42736">
    <property type="entry name" value="PROTEIN-GLUTAMINE GAMMA-GLUTAMYLTRANSFERASE"/>
    <property type="match status" value="1"/>
</dbReference>
<evidence type="ECO:0000313" key="4">
    <source>
        <dbReference type="EMBL" id="KTD83371.1"/>
    </source>
</evidence>
<dbReference type="InterPro" id="IPR002931">
    <property type="entry name" value="Transglutaminase-like"/>
</dbReference>
<dbReference type="EMBL" id="LCZJ02000076">
    <property type="protein sequence ID" value="KTD83371.1"/>
    <property type="molecule type" value="Genomic_DNA"/>
</dbReference>
<evidence type="ECO:0000256" key="2">
    <source>
        <dbReference type="SAM" id="Phobius"/>
    </source>
</evidence>
<evidence type="ECO:0000256" key="1">
    <source>
        <dbReference type="SAM" id="MobiDB-lite"/>
    </source>
</evidence>
<feature type="domain" description="Transglutaminase-like" evidence="3">
    <location>
        <begin position="523"/>
        <end position="596"/>
    </location>
</feature>
<dbReference type="Gene3D" id="3.10.620.30">
    <property type="match status" value="1"/>
</dbReference>
<feature type="transmembrane region" description="Helical" evidence="2">
    <location>
        <begin position="44"/>
        <end position="65"/>
    </location>
</feature>
<proteinExistence type="predicted"/>
<evidence type="ECO:0000313" key="5">
    <source>
        <dbReference type="Proteomes" id="UP000054709"/>
    </source>
</evidence>
<feature type="transmembrane region" description="Helical" evidence="2">
    <location>
        <begin position="77"/>
        <end position="94"/>
    </location>
</feature>
<dbReference type="PANTHER" id="PTHR42736:SF1">
    <property type="entry name" value="PROTEIN-GLUTAMINE GAMMA-GLUTAMYLTRANSFERASE"/>
    <property type="match status" value="1"/>
</dbReference>
<organism evidence="4 5">
    <name type="scientific">Paenibacillus etheri</name>
    <dbReference type="NCBI Taxonomy" id="1306852"/>
    <lineage>
        <taxon>Bacteria</taxon>
        <taxon>Bacillati</taxon>
        <taxon>Bacillota</taxon>
        <taxon>Bacilli</taxon>
        <taxon>Bacillales</taxon>
        <taxon>Paenibacillaceae</taxon>
        <taxon>Paenibacillus</taxon>
    </lineage>
</organism>
<protein>
    <recommendedName>
        <fullName evidence="3">Transglutaminase-like domain-containing protein</fullName>
    </recommendedName>
</protein>
<feature type="transmembrane region" description="Helical" evidence="2">
    <location>
        <begin position="172"/>
        <end position="192"/>
    </location>
</feature>
<dbReference type="AlphaFoldDB" id="A0A0W1APV9"/>
<evidence type="ECO:0000259" key="3">
    <source>
        <dbReference type="SMART" id="SM00460"/>
    </source>
</evidence>
<keyword evidence="2" id="KW-1133">Transmembrane helix</keyword>
<accession>A0A0W1APV9</accession>
<feature type="transmembrane region" description="Helical" evidence="2">
    <location>
        <begin position="145"/>
        <end position="165"/>
    </location>
</feature>
<sequence length="783" mass="84977">MNHPENQRYGKGAPGDTELAMNGFQFNLGQMENSHAGKQRKVPLYYRLLFSLAIMGLFIEWLLPLYRSVLLDDTSKMLQVLMVLAVVLLLWGIFQIPGWLLLTIQCTIIISAWFYLCSGGEGVGWLGIYADEIPNDLIRLLSGHVSQLSEISRLLILIVGWGLLVSSVQQLALFRGSTVLFTAVTIIYLLVLDMGFDVNTTMDIVISMGLIFWMHAMSGLLRLREREGVTTLPYARWGGLTLAVAIVVMTTAWFGGQMLGARPTSELALQSTFQKLQTWASGHLPEDKASNSSGTTGYSSNDGELGAPLSRNTEPVFTAITSERTYWRGESIAYYDGRRWIRGGEEFIRLNLSSIPKNLSSTLSSEARKRTLQQRIQFATPSSGGIPLFNAGIITDVESVGLLGGSKLGYVLANMDRESFRLPDSIGSARITEYTVESVLPESDPVLLRGLSSSDPQEIKGKYLQLPDLLPVRVRNLAEKLTASSGNRYDSVTAIKDYLQHGYPYTLNTTVPPAGSDFVDHFLFETKQGYCVHFATAMTVLLRSAGIPARYVQGFGPGTLQDDTMPAKYLVTQGDAHAWVEVYFAGAGWVPFDPTPGPALTAGFAAPALPAAASLAPQASRSAGLPALPLAGGASAAPLAAAALLPAAAWRWRRSLALLLAARSASSMSRERQLRAASLAWHGLAERYGPPPPGVTGREYVDSLQIYDAGLSEAVRQFVRQWETLAYAPSAFVAANPANEMSAKSAIPAISAAPASPAEISEFTTRDAAMFIRGCLIITFRLT</sequence>
<feature type="transmembrane region" description="Helical" evidence="2">
    <location>
        <begin position="235"/>
        <end position="255"/>
    </location>
</feature>
<comment type="caution">
    <text evidence="4">The sequence shown here is derived from an EMBL/GenBank/DDBJ whole genome shotgun (WGS) entry which is preliminary data.</text>
</comment>
<gene>
    <name evidence="4" type="ORF">UQ64_02900</name>
</gene>
<dbReference type="InterPro" id="IPR052901">
    <property type="entry name" value="Bact_TGase-like"/>
</dbReference>
<keyword evidence="5" id="KW-1185">Reference proteome</keyword>
<feature type="compositionally biased region" description="Low complexity" evidence="1">
    <location>
        <begin position="290"/>
        <end position="301"/>
    </location>
</feature>
<reference evidence="4 5" key="1">
    <citation type="journal article" date="2015" name="Int. Biodeterior. Biodegradation">
        <title>Physiological and genetic screening methods for the isolation of methyl tert-butyl ether-degrading bacteria for bioremediation purposes.</title>
        <authorList>
            <person name="Guisado I.M."/>
            <person name="Purswani J."/>
            <person name="Gonzalez Lopez J."/>
            <person name="Pozo C."/>
        </authorList>
    </citation>
    <scope>NUCLEOTIDE SEQUENCE [LARGE SCALE GENOMIC DNA]</scope>
    <source>
        <strain evidence="4 5">SH7</strain>
    </source>
</reference>
<feature type="region of interest" description="Disordered" evidence="1">
    <location>
        <begin position="283"/>
        <end position="308"/>
    </location>
</feature>
<dbReference type="InterPro" id="IPR038765">
    <property type="entry name" value="Papain-like_cys_pep_sf"/>
</dbReference>
<keyword evidence="2" id="KW-0812">Transmembrane</keyword>
<dbReference type="OrthoDB" id="9804872at2"/>
<dbReference type="SMART" id="SM00460">
    <property type="entry name" value="TGc"/>
    <property type="match status" value="1"/>
</dbReference>
<dbReference type="Pfam" id="PF01841">
    <property type="entry name" value="Transglut_core"/>
    <property type="match status" value="1"/>
</dbReference>
<dbReference type="RefSeq" id="WP_060626875.1">
    <property type="nucleotide sequence ID" value="NZ_LCZJ02000076.1"/>
</dbReference>
<dbReference type="SUPFAM" id="SSF54001">
    <property type="entry name" value="Cysteine proteinases"/>
    <property type="match status" value="1"/>
</dbReference>
<dbReference type="Proteomes" id="UP000054709">
    <property type="component" value="Unassembled WGS sequence"/>
</dbReference>
<keyword evidence="2" id="KW-0472">Membrane</keyword>
<feature type="transmembrane region" description="Helical" evidence="2">
    <location>
        <begin position="204"/>
        <end position="223"/>
    </location>
</feature>
<name>A0A0W1APV9_9BACL</name>